<evidence type="ECO:0000256" key="1">
    <source>
        <dbReference type="SAM" id="Phobius"/>
    </source>
</evidence>
<dbReference type="Proteomes" id="UP000239589">
    <property type="component" value="Unassembled WGS sequence"/>
</dbReference>
<keyword evidence="1" id="KW-1133">Transmembrane helix</keyword>
<feature type="transmembrane region" description="Helical" evidence="1">
    <location>
        <begin position="59"/>
        <end position="83"/>
    </location>
</feature>
<evidence type="ECO:0000313" key="2">
    <source>
        <dbReference type="EMBL" id="PPJ63435.1"/>
    </source>
</evidence>
<dbReference type="Pfam" id="PF10063">
    <property type="entry name" value="DUF2301"/>
    <property type="match status" value="1"/>
</dbReference>
<sequence>MTTQTISSSEIYQGQFGEFTITESDRQSVIIYRTGLMIAALSFAIGSGLVLFYPQPAAIAALTPLYTCFTLALGISLLTIHIYMAFLHRILQLFWVIGSICAFIFGYGDSQTFAITIYQQPLTTLGIGFTFAALTGIYFKEGFCFNRLETKILTPIVPLLLLGHLTGILSTQAEQVLLGIWAIFFFIFAVRKIIQPIPPDIGDKSVFDYLKKQHLSKV</sequence>
<proteinExistence type="predicted"/>
<dbReference type="EMBL" id="PGEM01000070">
    <property type="protein sequence ID" value="PPJ63435.1"/>
    <property type="molecule type" value="Genomic_DNA"/>
</dbReference>
<keyword evidence="3" id="KW-1185">Reference proteome</keyword>
<reference evidence="2 3" key="1">
    <citation type="submission" date="2018-02" db="EMBL/GenBank/DDBJ databases">
        <title>Discovery of a pederin family compound in a non-symbiotic bloom-forming cyanobacterium.</title>
        <authorList>
            <person name="Kust A."/>
            <person name="Mares J."/>
            <person name="Jokela J."/>
            <person name="Urajova P."/>
            <person name="Hajek J."/>
            <person name="Saurav K."/>
            <person name="Voracova K."/>
            <person name="Fewer D.P."/>
            <person name="Haapaniemi E."/>
            <person name="Permi P."/>
            <person name="Rehakova K."/>
            <person name="Sivonen K."/>
            <person name="Hrouzek P."/>
        </authorList>
    </citation>
    <scope>NUCLEOTIDE SEQUENCE [LARGE SCALE GENOMIC DNA]</scope>
    <source>
        <strain evidence="2 3">CHARLIE-1</strain>
    </source>
</reference>
<dbReference type="OrthoDB" id="458254at2"/>
<gene>
    <name evidence="2" type="ORF">CUN59_10235</name>
</gene>
<evidence type="ECO:0008006" key="4">
    <source>
        <dbReference type="Google" id="ProtNLM"/>
    </source>
</evidence>
<feature type="transmembrane region" description="Helical" evidence="1">
    <location>
        <begin position="120"/>
        <end position="140"/>
    </location>
</feature>
<keyword evidence="1" id="KW-0472">Membrane</keyword>
<evidence type="ECO:0000313" key="3">
    <source>
        <dbReference type="Proteomes" id="UP000239589"/>
    </source>
</evidence>
<dbReference type="InterPro" id="IPR019275">
    <property type="entry name" value="DUF2301"/>
</dbReference>
<feature type="transmembrane region" description="Helical" evidence="1">
    <location>
        <begin position="90"/>
        <end position="108"/>
    </location>
</feature>
<dbReference type="AlphaFoldDB" id="A0A2S6CUI4"/>
<name>A0A2S6CUI4_9CYAN</name>
<feature type="transmembrane region" description="Helical" evidence="1">
    <location>
        <begin position="30"/>
        <end position="53"/>
    </location>
</feature>
<keyword evidence="1" id="KW-0812">Transmembrane</keyword>
<dbReference type="PANTHER" id="PTHR36716:SF2">
    <property type="entry name" value="F3H9.20 PROTEIN"/>
    <property type="match status" value="1"/>
</dbReference>
<feature type="transmembrane region" description="Helical" evidence="1">
    <location>
        <begin position="152"/>
        <end position="170"/>
    </location>
</feature>
<protein>
    <recommendedName>
        <fullName evidence="4">DUF2301 domain-containing membrane protein</fullName>
    </recommendedName>
</protein>
<feature type="transmembrane region" description="Helical" evidence="1">
    <location>
        <begin position="176"/>
        <end position="194"/>
    </location>
</feature>
<organism evidence="2 3">
    <name type="scientific">Cuspidothrix issatschenkoi CHARLIE-1</name>
    <dbReference type="NCBI Taxonomy" id="2052836"/>
    <lineage>
        <taxon>Bacteria</taxon>
        <taxon>Bacillati</taxon>
        <taxon>Cyanobacteriota</taxon>
        <taxon>Cyanophyceae</taxon>
        <taxon>Nostocales</taxon>
        <taxon>Aphanizomenonaceae</taxon>
        <taxon>Cuspidothrix</taxon>
    </lineage>
</organism>
<dbReference type="PANTHER" id="PTHR36716">
    <property type="entry name" value="F3H9.20 PROTEIN"/>
    <property type="match status" value="1"/>
</dbReference>
<accession>A0A2S6CUI4</accession>
<comment type="caution">
    <text evidence="2">The sequence shown here is derived from an EMBL/GenBank/DDBJ whole genome shotgun (WGS) entry which is preliminary data.</text>
</comment>
<dbReference type="RefSeq" id="WP_104387752.1">
    <property type="nucleotide sequence ID" value="NZ_PGEM01000070.1"/>
</dbReference>